<sequence>HQYLSLYYYHFFDMITSKYEERIADIEHVLLIKNELISIDEVKNLSTYGINDQLRPLCWRILLNYLPLRRSEWKDKLTKYRTDYESMVENIFTKPGDFTGDNGDHPLADDPQSKWELYFKDNEVLLQIDKDVRRLRPEIDFFQRETRFPHKTAAAMKLSQRISQNFLTSKLFEVSKLGNDLDVNNEPEEVHWQVVERILFVYSKINLGVKYVQGMNEILGPIYFVFASDPDFEWSKYAEADAFYCFQNLMTEIQDNFIRTMDSSHIGIEAMMEKFYNLLEQYDSHLYNVLVIERNIKPQYYAFRWLSLLLSQEFSLPDVIMLWDCLLADKSRFDLLYYVCLAMLEEKRDELLSGDFGENMRLLQNYPINDIIHIVSIAYEIKNGQRLRKSESISLKSVTSEKTANAKIAINNAVKNILTKFKHNDNKMEKINDQSNTGNEKLLVHSLDEEDHINYFSMGESFERISNEDNPSQNIGFLRQFKFHKDDFKEVKKPAEILSPYEPMLTYHNFIAAYWKTSLMFTKNNTFDVIVSYIGPTKKMTDIPKGALGSNFFSKQTPPSSIKGSVKVGYKINNLFEYCGEEQLTPMGTTVKVYVASNVIKKSYFDEIFKNGDFLYLDVKIIINKDYFNIDNFVKNALGTGTGKNEMTLATVLRKEKHEKCDFVFTVGEVSKNNTVDFFVHKSILSQSSPTLANIFSGTKTFKTDQLCIISNENRIIFPFLSENDMRMILTYLYSGDVELPKFDSYAKVGRVLSLLVSKDNLLDIFKQWDQQMANFLLDLNRENNDEKIITATVKSLIAIYSAPFGALPLSKRISVAILASKINEYKATKKNLFESQELREIISRCNIDRQLNSVTEFKYHVICTKKEYVNNNRYIRIN</sequence>
<dbReference type="PANTHER" id="PTHR22957:SF27">
    <property type="entry name" value="TBC1 DOMAIN FAMILY MEMBER 13"/>
    <property type="match status" value="1"/>
</dbReference>
<protein>
    <recommendedName>
        <fullName evidence="8">TBC1 domain family member 13</fullName>
    </recommendedName>
</protein>
<keyword evidence="3" id="KW-0343">GTPase activation</keyword>
<dbReference type="SMART" id="SM00164">
    <property type="entry name" value="TBC"/>
    <property type="match status" value="1"/>
</dbReference>
<feature type="domain" description="Rab-GAP TBC" evidence="9">
    <location>
        <begin position="49"/>
        <end position="330"/>
    </location>
</feature>
<dbReference type="SUPFAM" id="SSF47923">
    <property type="entry name" value="Ypt/Rab-GAP domain of gyp1p"/>
    <property type="match status" value="2"/>
</dbReference>
<keyword evidence="11" id="KW-1185">Reference proteome</keyword>
<dbReference type="GO" id="GO:0005096">
    <property type="term" value="F:GTPase activator activity"/>
    <property type="evidence" value="ECO:0007669"/>
    <property type="project" value="UniProtKB-KW"/>
</dbReference>
<evidence type="ECO:0000256" key="8">
    <source>
        <dbReference type="ARBA" id="ARBA00067477"/>
    </source>
</evidence>
<dbReference type="FunFam" id="1.10.8.270:FF:000019">
    <property type="entry name" value="TBC1 domain family member 13"/>
    <property type="match status" value="1"/>
</dbReference>
<evidence type="ECO:0000256" key="2">
    <source>
        <dbReference type="ARBA" id="ARBA00004496"/>
    </source>
</evidence>
<comment type="function">
    <text evidence="6">Acts as a GTPase-activating protein for RAB35. Together with RAB35 may be involved in regulation of insulin-induced glucose transporter SLC2A4/GLUT4 translocation to the plasma membrane in adipocytes.</text>
</comment>
<dbReference type="SMART" id="SM00225">
    <property type="entry name" value="BTB"/>
    <property type="match status" value="1"/>
</dbReference>
<evidence type="ECO:0000256" key="6">
    <source>
        <dbReference type="ARBA" id="ARBA00059763"/>
    </source>
</evidence>
<dbReference type="GO" id="GO:0016020">
    <property type="term" value="C:membrane"/>
    <property type="evidence" value="ECO:0007669"/>
    <property type="project" value="UniProtKB-SubCell"/>
</dbReference>
<proteinExistence type="predicted"/>
<evidence type="ECO:0000259" key="9">
    <source>
        <dbReference type="PROSITE" id="PS50086"/>
    </source>
</evidence>
<evidence type="ECO:0000256" key="3">
    <source>
        <dbReference type="ARBA" id="ARBA00022468"/>
    </source>
</evidence>
<dbReference type="PROSITE" id="PS50097">
    <property type="entry name" value="BTB"/>
    <property type="match status" value="1"/>
</dbReference>
<dbReference type="Proteomes" id="UP000035681">
    <property type="component" value="Unplaced"/>
</dbReference>
<keyword evidence="5" id="KW-0472">Membrane</keyword>
<evidence type="ECO:0000256" key="5">
    <source>
        <dbReference type="ARBA" id="ARBA00023136"/>
    </source>
</evidence>
<evidence type="ECO:0000313" key="12">
    <source>
        <dbReference type="WBParaSite" id="TCONS_00004779.p1"/>
    </source>
</evidence>
<dbReference type="InterPro" id="IPR000195">
    <property type="entry name" value="Rab-GAP-TBC_dom"/>
</dbReference>
<dbReference type="CDD" id="cd18186">
    <property type="entry name" value="BTB_POZ_ZBTB_KLHL-like"/>
    <property type="match status" value="1"/>
</dbReference>
<dbReference type="AlphaFoldDB" id="A0AAF5HZE1"/>
<organism evidence="11 12">
    <name type="scientific">Strongyloides stercoralis</name>
    <name type="common">Threadworm</name>
    <dbReference type="NCBI Taxonomy" id="6248"/>
    <lineage>
        <taxon>Eukaryota</taxon>
        <taxon>Metazoa</taxon>
        <taxon>Ecdysozoa</taxon>
        <taxon>Nematoda</taxon>
        <taxon>Chromadorea</taxon>
        <taxon>Rhabditida</taxon>
        <taxon>Tylenchina</taxon>
        <taxon>Panagrolaimomorpha</taxon>
        <taxon>Strongyloidoidea</taxon>
        <taxon>Strongyloididae</taxon>
        <taxon>Strongyloides</taxon>
    </lineage>
</organism>
<reference evidence="12" key="1">
    <citation type="submission" date="2024-02" db="UniProtKB">
        <authorList>
            <consortium name="WormBaseParasite"/>
        </authorList>
    </citation>
    <scope>IDENTIFICATION</scope>
</reference>
<keyword evidence="4" id="KW-0963">Cytoplasm</keyword>
<dbReference type="FunFam" id="1.10.472.80:FF:000009">
    <property type="entry name" value="TBC1 domain family member 13"/>
    <property type="match status" value="1"/>
</dbReference>
<dbReference type="InterPro" id="IPR000210">
    <property type="entry name" value="BTB/POZ_dom"/>
</dbReference>
<name>A0AAF5HZE1_STRER</name>
<dbReference type="Pfam" id="PF00566">
    <property type="entry name" value="RabGAP-TBC"/>
    <property type="match status" value="1"/>
</dbReference>
<dbReference type="Gene3D" id="1.10.472.80">
    <property type="entry name" value="Ypt/Rab-GAP domain of gyp1p, domain 3"/>
    <property type="match status" value="1"/>
</dbReference>
<dbReference type="SUPFAM" id="SSF54695">
    <property type="entry name" value="POZ domain"/>
    <property type="match status" value="1"/>
</dbReference>
<accession>A0AAF5HZE1</accession>
<evidence type="ECO:0000256" key="1">
    <source>
        <dbReference type="ARBA" id="ARBA00004370"/>
    </source>
</evidence>
<dbReference type="InterPro" id="IPR011333">
    <property type="entry name" value="SKP1/BTB/POZ_sf"/>
</dbReference>
<comment type="subcellular location">
    <subcellularLocation>
        <location evidence="2">Cytoplasm</location>
    </subcellularLocation>
    <subcellularLocation>
        <location evidence="1">Membrane</location>
    </subcellularLocation>
</comment>
<evidence type="ECO:0000256" key="4">
    <source>
        <dbReference type="ARBA" id="ARBA00022490"/>
    </source>
</evidence>
<dbReference type="InterPro" id="IPR035969">
    <property type="entry name" value="Rab-GAP_TBC_sf"/>
</dbReference>
<dbReference type="Pfam" id="PF00651">
    <property type="entry name" value="BTB"/>
    <property type="match status" value="1"/>
</dbReference>
<dbReference type="GO" id="GO:0005737">
    <property type="term" value="C:cytoplasm"/>
    <property type="evidence" value="ECO:0007669"/>
    <property type="project" value="UniProtKB-SubCell"/>
</dbReference>
<dbReference type="PANTHER" id="PTHR22957">
    <property type="entry name" value="TBC1 DOMAIN FAMILY MEMBER GTPASE-ACTIVATING PROTEIN"/>
    <property type="match status" value="1"/>
</dbReference>
<dbReference type="PROSITE" id="PS50086">
    <property type="entry name" value="TBC_RABGAP"/>
    <property type="match status" value="1"/>
</dbReference>
<feature type="domain" description="BTB" evidence="10">
    <location>
        <begin position="661"/>
        <end position="742"/>
    </location>
</feature>
<evidence type="ECO:0000256" key="7">
    <source>
        <dbReference type="ARBA" id="ARBA00064536"/>
    </source>
</evidence>
<evidence type="ECO:0000259" key="10">
    <source>
        <dbReference type="PROSITE" id="PS50097"/>
    </source>
</evidence>
<dbReference type="GO" id="GO:0006886">
    <property type="term" value="P:intracellular protein transport"/>
    <property type="evidence" value="ECO:0007669"/>
    <property type="project" value="TreeGrafter"/>
</dbReference>
<dbReference type="Gene3D" id="3.30.710.10">
    <property type="entry name" value="Potassium Channel Kv1.1, Chain A"/>
    <property type="match status" value="1"/>
</dbReference>
<comment type="subunit">
    <text evidence="7">Interacts with RAB1A and RAB10; in a GTP-dependent manner.</text>
</comment>
<dbReference type="Gene3D" id="1.10.8.270">
    <property type="entry name" value="putative rabgap domain of human tbc1 domain family member 14 like domains"/>
    <property type="match status" value="1"/>
</dbReference>
<evidence type="ECO:0000313" key="11">
    <source>
        <dbReference type="Proteomes" id="UP000035681"/>
    </source>
</evidence>
<dbReference type="WBParaSite" id="TCONS_00004779.p1">
    <property type="protein sequence ID" value="TCONS_00004779.p1"/>
    <property type="gene ID" value="XLOC_002774"/>
</dbReference>